<name>A0A9Q5HTL9_SANBA</name>
<dbReference type="PANTHER" id="PTHR42812:SF17">
    <property type="entry name" value="BETA-XYLOSIDASE C-TERMINAL CONCANAVALIN A-LIKE DOMAIN-CONTAINING PROTEIN-RELATED"/>
    <property type="match status" value="1"/>
</dbReference>
<organism evidence="7 8">
    <name type="scientific">Sanghuangporus baumii</name>
    <name type="common">Phellinus baumii</name>
    <dbReference type="NCBI Taxonomy" id="108892"/>
    <lineage>
        <taxon>Eukaryota</taxon>
        <taxon>Fungi</taxon>
        <taxon>Dikarya</taxon>
        <taxon>Basidiomycota</taxon>
        <taxon>Agaricomycotina</taxon>
        <taxon>Agaricomycetes</taxon>
        <taxon>Hymenochaetales</taxon>
        <taxon>Hymenochaetaceae</taxon>
        <taxon>Sanghuangporus</taxon>
    </lineage>
</organism>
<proteinExistence type="inferred from homology"/>
<evidence type="ECO:0000313" key="8">
    <source>
        <dbReference type="Proteomes" id="UP000757232"/>
    </source>
</evidence>
<evidence type="ECO:0000256" key="1">
    <source>
        <dbReference type="ARBA" id="ARBA00009865"/>
    </source>
</evidence>
<feature type="site" description="Important for catalytic activity, responsible for pKa modulation of the active site Glu and correct orientation of both the proton donor and substrate" evidence="4">
    <location>
        <position position="68"/>
    </location>
</feature>
<evidence type="ECO:0000313" key="7">
    <source>
        <dbReference type="EMBL" id="OCB85778.1"/>
    </source>
</evidence>
<dbReference type="OrthoDB" id="2139957at2759"/>
<sequence>MLLRNRECVIETGTASRVESDQPEYWWNLGPDDPVSRRSILCDHDTNIFAKNGDGWSDPVHFPFRGYDTELFWGDDGTVFCQGSHAWRVFPAIQQFRINLTTGESLSEPTVIWNGTGGLAPEGPHIYKRDDAYYLLLAEGGTGVNHMVTMAKSPNVTGPYVGYEHNPVLTNANTSLYLQTVGHADLFTDTAGNWWSVALATRNATVNYPMGRETILVPVVWEENKFPVFNEETPGHAYINMTGPLPRPQYVRPPSSHEIFSFSQTIVFVASVSQPKNFDLRDPIVGHSQHIIFPSGPNASLSDLPRQLVYYRLPDFSRFTISPEGHANTLEIIGSAENITGNGGLGTSSFIMRRQDALEFTAESTLEFAPNLNDSTAEDEEAGMTLFIQRMQHFDLGIVVQRNSSDSNSPLQKFIRLRTFSANSSADGMTDAYSQPGISPLADNVERLRLRVQALNASTYAFSYVELDQASEPKAWKVVGYGAAREVSGGFTGTLVGMYATGNGHNSTTPAYFSDFTYDPVLRVY</sequence>
<accession>A0A9Q5HTL9</accession>
<dbReference type="AlphaFoldDB" id="A0A9Q5HTL9"/>
<comment type="similarity">
    <text evidence="1 5">Belongs to the glycosyl hydrolase 43 family.</text>
</comment>
<dbReference type="InterPro" id="IPR013320">
    <property type="entry name" value="ConA-like_dom_sf"/>
</dbReference>
<evidence type="ECO:0000256" key="2">
    <source>
        <dbReference type="ARBA" id="ARBA00022801"/>
    </source>
</evidence>
<evidence type="ECO:0000259" key="6">
    <source>
        <dbReference type="Pfam" id="PF17851"/>
    </source>
</evidence>
<dbReference type="PANTHER" id="PTHR42812">
    <property type="entry name" value="BETA-XYLOSIDASE"/>
    <property type="match status" value="1"/>
</dbReference>
<gene>
    <name evidence="7" type="ORF">A7U60_g7130</name>
</gene>
<dbReference type="GO" id="GO:0005975">
    <property type="term" value="P:carbohydrate metabolic process"/>
    <property type="evidence" value="ECO:0007669"/>
    <property type="project" value="InterPro"/>
</dbReference>
<dbReference type="Pfam" id="PF17851">
    <property type="entry name" value="GH43_C2"/>
    <property type="match status" value="1"/>
</dbReference>
<dbReference type="InterPro" id="IPR041542">
    <property type="entry name" value="GH43_C2"/>
</dbReference>
<feature type="domain" description="Beta-xylosidase C-terminal Concanavalin A-like" evidence="6">
    <location>
        <begin position="322"/>
        <end position="518"/>
    </location>
</feature>
<dbReference type="InterPro" id="IPR006710">
    <property type="entry name" value="Glyco_hydro_43"/>
</dbReference>
<comment type="caution">
    <text evidence="7">The sequence shown here is derived from an EMBL/GenBank/DDBJ whole genome shotgun (WGS) entry which is preliminary data.</text>
</comment>
<evidence type="ECO:0000256" key="4">
    <source>
        <dbReference type="PIRSR" id="PIRSR606710-2"/>
    </source>
</evidence>
<dbReference type="GO" id="GO:0004553">
    <property type="term" value="F:hydrolase activity, hydrolyzing O-glycosyl compounds"/>
    <property type="evidence" value="ECO:0007669"/>
    <property type="project" value="InterPro"/>
</dbReference>
<dbReference type="Proteomes" id="UP000757232">
    <property type="component" value="Unassembled WGS sequence"/>
</dbReference>
<dbReference type="InterPro" id="IPR023296">
    <property type="entry name" value="Glyco_hydro_beta-prop_sf"/>
</dbReference>
<dbReference type="InterPro" id="IPR051795">
    <property type="entry name" value="Glycosyl_Hydrlase_43"/>
</dbReference>
<evidence type="ECO:0000256" key="5">
    <source>
        <dbReference type="RuleBase" id="RU361187"/>
    </source>
</evidence>
<dbReference type="Gene3D" id="2.60.120.200">
    <property type="match status" value="1"/>
</dbReference>
<keyword evidence="2 5" id="KW-0378">Hydrolase</keyword>
<dbReference type="EMBL" id="LNZH02000207">
    <property type="protein sequence ID" value="OCB85778.1"/>
    <property type="molecule type" value="Genomic_DNA"/>
</dbReference>
<evidence type="ECO:0000256" key="3">
    <source>
        <dbReference type="ARBA" id="ARBA00023295"/>
    </source>
</evidence>
<dbReference type="SUPFAM" id="SSF49899">
    <property type="entry name" value="Concanavalin A-like lectins/glucanases"/>
    <property type="match status" value="1"/>
</dbReference>
<dbReference type="Gene3D" id="2.115.10.20">
    <property type="entry name" value="Glycosyl hydrolase domain, family 43"/>
    <property type="match status" value="1"/>
</dbReference>
<keyword evidence="3 5" id="KW-0326">Glycosidase</keyword>
<keyword evidence="8" id="KW-1185">Reference proteome</keyword>
<dbReference type="Pfam" id="PF04616">
    <property type="entry name" value="Glyco_hydro_43"/>
    <property type="match status" value="1"/>
</dbReference>
<protein>
    <submittedName>
        <fullName evidence="7">Glycoside hydrolase family 43 protein</fullName>
    </submittedName>
</protein>
<reference evidence="7" key="1">
    <citation type="submission" date="2016-06" db="EMBL/GenBank/DDBJ databases">
        <title>Draft Genome sequence of the fungus Inonotus baumii.</title>
        <authorList>
            <person name="Zhu H."/>
            <person name="Lin W."/>
        </authorList>
    </citation>
    <scope>NUCLEOTIDE SEQUENCE</scope>
    <source>
        <strain evidence="7">821</strain>
    </source>
</reference>
<dbReference type="SUPFAM" id="SSF75005">
    <property type="entry name" value="Arabinanase/levansucrase/invertase"/>
    <property type="match status" value="1"/>
</dbReference>